<name>A0ABX6BZC3_9CHLR</name>
<sequence>MPLQTLAREMFADAIIGAAGFNKFTQANTYLGVGDGTTAHNPSQTDLQGTNKLRKQCDSGYPTRSANVVTWSATFGVNDANFAWQEAGVFNAASGGQMLCRKVQSFGTKTSGTVWILTYQLTLSVS</sequence>
<accession>A0ABX6BZC3</accession>
<reference evidence="1 2" key="1">
    <citation type="submission" date="2019-10" db="EMBL/GenBank/DDBJ databases">
        <title>Thermopilla bonchosmolovskayae gen. nov., sp. nov., a moderately thermophilic Chloroflexi bacterium from a Chukotka hot spring (Arctic, Russia), representing a novel classis Thermopillaia, which include previously uncultivated lineage OLB14.</title>
        <authorList>
            <person name="Kochetkova T.V."/>
            <person name="Zayulina K.S."/>
            <person name="Zhigarkov V.S."/>
            <person name="Minaev N.V."/>
            <person name="Novikov A."/>
            <person name="Toshchakov S.V."/>
            <person name="Elcheninov A.G."/>
            <person name="Kublanov I.V."/>
        </authorList>
    </citation>
    <scope>NUCLEOTIDE SEQUENCE [LARGE SCALE GENOMIC DNA]</scope>
    <source>
        <strain evidence="1 2">3753O</strain>
    </source>
</reference>
<keyword evidence="2" id="KW-1185">Reference proteome</keyword>
<evidence type="ECO:0000313" key="1">
    <source>
        <dbReference type="EMBL" id="QFG02168.1"/>
    </source>
</evidence>
<organism evidence="1 2">
    <name type="scientific">Tepidiforma bonchosmolovskayae</name>
    <dbReference type="NCBI Taxonomy" id="2601677"/>
    <lineage>
        <taxon>Bacteria</taxon>
        <taxon>Bacillati</taxon>
        <taxon>Chloroflexota</taxon>
        <taxon>Tepidiformia</taxon>
        <taxon>Tepidiformales</taxon>
        <taxon>Tepidiformaceae</taxon>
        <taxon>Tepidiforma</taxon>
    </lineage>
</organism>
<protein>
    <submittedName>
        <fullName evidence="1">Uncharacterized protein</fullName>
    </submittedName>
</protein>
<dbReference type="RefSeq" id="WP_158066104.1">
    <property type="nucleotide sequence ID" value="NZ_CP042829.1"/>
</dbReference>
<gene>
    <name evidence="1" type="ORF">Tbon_02265</name>
</gene>
<evidence type="ECO:0000313" key="2">
    <source>
        <dbReference type="Proteomes" id="UP000326331"/>
    </source>
</evidence>
<dbReference type="Proteomes" id="UP000326331">
    <property type="component" value="Chromosome"/>
</dbReference>
<dbReference type="EMBL" id="CP042829">
    <property type="protein sequence ID" value="QFG02168.1"/>
    <property type="molecule type" value="Genomic_DNA"/>
</dbReference>
<proteinExistence type="predicted"/>